<feature type="region of interest" description="Disordered" evidence="1">
    <location>
        <begin position="80"/>
        <end position="102"/>
    </location>
</feature>
<keyword evidence="3" id="KW-1185">Reference proteome</keyword>
<evidence type="ECO:0000256" key="1">
    <source>
        <dbReference type="SAM" id="MobiDB-lite"/>
    </source>
</evidence>
<feature type="compositionally biased region" description="Basic residues" evidence="1">
    <location>
        <begin position="80"/>
        <end position="90"/>
    </location>
</feature>
<reference evidence="2 3" key="1">
    <citation type="submission" date="2018-06" db="EMBL/GenBank/DDBJ databases">
        <title>Genomic Encyclopedia of Archaeal and Bacterial Type Strains, Phase II (KMG-II): from individual species to whole genera.</title>
        <authorList>
            <person name="Goeker M."/>
        </authorList>
    </citation>
    <scope>NUCLEOTIDE SEQUENCE [LARGE SCALE GENOMIC DNA]</scope>
    <source>
        <strain evidence="2 3">ATCC BAA-1881</strain>
    </source>
</reference>
<protein>
    <submittedName>
        <fullName evidence="2">Uncharacterized protein</fullName>
    </submittedName>
</protein>
<sequence>MFLAINNTNRWVLHLHYDPEQGERPENFSPEHCRAVIHQCLGEPPRALEVKGERSRPPSGSGICPLSLAEAYAEKQFVARRRDRHMKRSTARGERTGVGSVE</sequence>
<evidence type="ECO:0000313" key="2">
    <source>
        <dbReference type="EMBL" id="PZW21035.1"/>
    </source>
</evidence>
<name>A0A326TW14_THEHA</name>
<dbReference type="Gene3D" id="3.30.9.10">
    <property type="entry name" value="D-Amino Acid Oxidase, subunit A, domain 2"/>
    <property type="match status" value="1"/>
</dbReference>
<proteinExistence type="predicted"/>
<organism evidence="2 3">
    <name type="scientific">Thermosporothrix hazakensis</name>
    <dbReference type="NCBI Taxonomy" id="644383"/>
    <lineage>
        <taxon>Bacteria</taxon>
        <taxon>Bacillati</taxon>
        <taxon>Chloroflexota</taxon>
        <taxon>Ktedonobacteria</taxon>
        <taxon>Ktedonobacterales</taxon>
        <taxon>Thermosporotrichaceae</taxon>
        <taxon>Thermosporothrix</taxon>
    </lineage>
</organism>
<comment type="caution">
    <text evidence="2">The sequence shown here is derived from an EMBL/GenBank/DDBJ whole genome shotgun (WGS) entry which is preliminary data.</text>
</comment>
<accession>A0A326TW14</accession>
<evidence type="ECO:0000313" key="3">
    <source>
        <dbReference type="Proteomes" id="UP000248806"/>
    </source>
</evidence>
<gene>
    <name evidence="2" type="ORF">EI42_05690</name>
</gene>
<dbReference type="AlphaFoldDB" id="A0A326TW14"/>
<dbReference type="Proteomes" id="UP000248806">
    <property type="component" value="Unassembled WGS sequence"/>
</dbReference>
<dbReference type="EMBL" id="QKUF01000037">
    <property type="protein sequence ID" value="PZW21035.1"/>
    <property type="molecule type" value="Genomic_DNA"/>
</dbReference>